<organism evidence="6 7">
    <name type="scientific">Microbacterium saccharophilum</name>
    <dbReference type="NCBI Taxonomy" id="1213358"/>
    <lineage>
        <taxon>Bacteria</taxon>
        <taxon>Bacillati</taxon>
        <taxon>Actinomycetota</taxon>
        <taxon>Actinomycetes</taxon>
        <taxon>Micrococcales</taxon>
        <taxon>Microbacteriaceae</taxon>
        <taxon>Microbacterium</taxon>
    </lineage>
</organism>
<comment type="similarity">
    <text evidence="1">Belongs to the ATP-dependent AMP-binding enzyme family.</text>
</comment>
<name>A0A7Z7GEI7_9MICO</name>
<dbReference type="InterPro" id="IPR042099">
    <property type="entry name" value="ANL_N_sf"/>
</dbReference>
<accession>A0A7Z7GEI7</accession>
<reference evidence="6 7" key="1">
    <citation type="submission" date="2016-10" db="EMBL/GenBank/DDBJ databases">
        <authorList>
            <person name="Varghese N."/>
            <person name="Submissions S."/>
        </authorList>
    </citation>
    <scope>NUCLEOTIDE SEQUENCE [LARGE SCALE GENOMIC DNA]</scope>
    <source>
        <strain evidence="6 7">UNC380MFSha3.1</strain>
    </source>
</reference>
<dbReference type="AlphaFoldDB" id="A0A7Z7GEI7"/>
<evidence type="ECO:0000259" key="5">
    <source>
        <dbReference type="Pfam" id="PF00501"/>
    </source>
</evidence>
<dbReference type="InterPro" id="IPR045851">
    <property type="entry name" value="AMP-bd_C_sf"/>
</dbReference>
<feature type="domain" description="AMP-dependent synthetase/ligase" evidence="5">
    <location>
        <begin position="113"/>
        <end position="482"/>
    </location>
</feature>
<dbReference type="PANTHER" id="PTHR42921:SF1">
    <property type="entry name" value="ACETOACETYL-COA SYNTHETASE"/>
    <property type="match status" value="1"/>
</dbReference>
<evidence type="ECO:0000313" key="6">
    <source>
        <dbReference type="EMBL" id="SFI61589.1"/>
    </source>
</evidence>
<dbReference type="Gene3D" id="3.30.300.30">
    <property type="match status" value="1"/>
</dbReference>
<dbReference type="PANTHER" id="PTHR42921">
    <property type="entry name" value="ACETOACETYL-COA SYNTHETASE"/>
    <property type="match status" value="1"/>
</dbReference>
<evidence type="ECO:0000256" key="3">
    <source>
        <dbReference type="ARBA" id="ARBA00022741"/>
    </source>
</evidence>
<dbReference type="InterPro" id="IPR005914">
    <property type="entry name" value="Acac_CoA_synth"/>
</dbReference>
<dbReference type="Proteomes" id="UP000198702">
    <property type="component" value="Unassembled WGS sequence"/>
</dbReference>
<sequence length="673" mass="73790">MSTVTPDQYVLPPVTWAPTPEQRESSRMHDFLSWLDVHRGLRFSHYRDLWVWSTTEVSEFWDAVREYFEILGEGFSGPALAVDQMPGAVWYPQASLNYAENVLRPASDPLRRDDIAVTQVTEDDRSKTMTWAELADEVGAVAGGLRELGVKPGDRIVAFMPNIPEAIVALLAAASIGAVWSICSPELSVDATLSRFQQLEPVVLFATPGYRFNGRDFDRSAQLDRIEAGLPTLIRTIVVDESAPRASSTTGSRLAYDEFARGGQHCEPLRLPFAHPLWVLFSSGTTGAPKGIVHGHGGMTLEAVKIMGLHQDLGAGDVYHVAANTSWMVWNSLVNALATGASVLCYSGSPTYPRKDRQFELCAAYGVTMLATGAAYLSLLEKEGAVPANEWDLSALRNIMSTASPLPDSTWLWVHEAVARGVHLGSDSGGTDICSGFMGSNPLEPVRLGELQGPQLGVKVQAWSDDGDRLIGEVGEMVVLRPMPSMPLYFWNDEEGERYEEAYFTTFPGVWTHGDWITETPSGGFQVHGRSDATLNRGGIRLGSAELYSALQHVPEILDGLAVGVDRPNGEYYFPLFVVLAPGVSLTEDLKDRVRATIREYASIRHVPDEIIEAPAIPVTHAGKKVEIQVKKLFAGVDRKKAVNPEALANPETIDWFVDRANQFRVKKVGDVE</sequence>
<dbReference type="SUPFAM" id="SSF56801">
    <property type="entry name" value="Acetyl-CoA synthetase-like"/>
    <property type="match status" value="1"/>
</dbReference>
<comment type="caution">
    <text evidence="6">The sequence shown here is derived from an EMBL/GenBank/DDBJ whole genome shotgun (WGS) entry which is preliminary data.</text>
</comment>
<keyword evidence="4" id="KW-0067">ATP-binding</keyword>
<gene>
    <name evidence="6" type="ORF">SAMN04487751_2403</name>
</gene>
<dbReference type="NCBIfam" id="NF002937">
    <property type="entry name" value="PRK03584.1"/>
    <property type="match status" value="1"/>
</dbReference>
<dbReference type="EMBL" id="FOQZ01000003">
    <property type="protein sequence ID" value="SFI61589.1"/>
    <property type="molecule type" value="Genomic_DNA"/>
</dbReference>
<protein>
    <submittedName>
        <fullName evidence="6">Acetoacetyl-CoA synthetase</fullName>
    </submittedName>
</protein>
<dbReference type="InterPro" id="IPR020845">
    <property type="entry name" value="AMP-binding_CS"/>
</dbReference>
<evidence type="ECO:0000256" key="2">
    <source>
        <dbReference type="ARBA" id="ARBA00022598"/>
    </source>
</evidence>
<evidence type="ECO:0000256" key="1">
    <source>
        <dbReference type="ARBA" id="ARBA00006432"/>
    </source>
</evidence>
<dbReference type="InterPro" id="IPR000873">
    <property type="entry name" value="AMP-dep_synth/lig_dom"/>
</dbReference>
<evidence type="ECO:0000313" key="7">
    <source>
        <dbReference type="Proteomes" id="UP000198702"/>
    </source>
</evidence>
<keyword evidence="2" id="KW-0436">Ligase</keyword>
<dbReference type="GO" id="GO:0030729">
    <property type="term" value="F:acetoacetate-CoA ligase activity"/>
    <property type="evidence" value="ECO:0007669"/>
    <property type="project" value="InterPro"/>
</dbReference>
<dbReference type="NCBIfam" id="TIGR01217">
    <property type="entry name" value="ac_ac_CoA_syn"/>
    <property type="match status" value="1"/>
</dbReference>
<dbReference type="Gene3D" id="3.40.50.12780">
    <property type="entry name" value="N-terminal domain of ligase-like"/>
    <property type="match status" value="1"/>
</dbReference>
<dbReference type="PROSITE" id="PS00455">
    <property type="entry name" value="AMP_BINDING"/>
    <property type="match status" value="1"/>
</dbReference>
<dbReference type="GO" id="GO:0005524">
    <property type="term" value="F:ATP binding"/>
    <property type="evidence" value="ECO:0007669"/>
    <property type="project" value="UniProtKB-KW"/>
</dbReference>
<evidence type="ECO:0000256" key="4">
    <source>
        <dbReference type="ARBA" id="ARBA00022840"/>
    </source>
</evidence>
<keyword evidence="3" id="KW-0547">Nucleotide-binding</keyword>
<dbReference type="Pfam" id="PF00501">
    <property type="entry name" value="AMP-binding"/>
    <property type="match status" value="1"/>
</dbReference>
<proteinExistence type="inferred from homology"/>
<dbReference type="GO" id="GO:0006629">
    <property type="term" value="P:lipid metabolic process"/>
    <property type="evidence" value="ECO:0007669"/>
    <property type="project" value="InterPro"/>
</dbReference>